<comment type="caution">
    <text evidence="2">The sequence shown here is derived from an EMBL/GenBank/DDBJ whole genome shotgun (WGS) entry which is preliminary data.</text>
</comment>
<protein>
    <recommendedName>
        <fullName evidence="1">AAA-ATPase-like domain-containing protein</fullName>
    </recommendedName>
</protein>
<dbReference type="AlphaFoldDB" id="A0AAD7CE73"/>
<gene>
    <name evidence="2" type="ORF">FB45DRAFT_182890</name>
</gene>
<keyword evidence="3" id="KW-1185">Reference proteome</keyword>
<reference evidence="2" key="1">
    <citation type="submission" date="2023-03" db="EMBL/GenBank/DDBJ databases">
        <title>Massive genome expansion in bonnet fungi (Mycena s.s.) driven by repeated elements and novel gene families across ecological guilds.</title>
        <authorList>
            <consortium name="Lawrence Berkeley National Laboratory"/>
            <person name="Harder C.B."/>
            <person name="Miyauchi S."/>
            <person name="Viragh M."/>
            <person name="Kuo A."/>
            <person name="Thoen E."/>
            <person name="Andreopoulos B."/>
            <person name="Lu D."/>
            <person name="Skrede I."/>
            <person name="Drula E."/>
            <person name="Henrissat B."/>
            <person name="Morin E."/>
            <person name="Kohler A."/>
            <person name="Barry K."/>
            <person name="LaButti K."/>
            <person name="Morin E."/>
            <person name="Salamov A."/>
            <person name="Lipzen A."/>
            <person name="Mereny Z."/>
            <person name="Hegedus B."/>
            <person name="Baldrian P."/>
            <person name="Stursova M."/>
            <person name="Weitz H."/>
            <person name="Taylor A."/>
            <person name="Grigoriev I.V."/>
            <person name="Nagy L.G."/>
            <person name="Martin F."/>
            <person name="Kauserud H."/>
        </authorList>
    </citation>
    <scope>NUCLEOTIDE SEQUENCE</scope>
    <source>
        <strain evidence="2">9284</strain>
    </source>
</reference>
<name>A0AAD7CE73_9AGAR</name>
<evidence type="ECO:0000313" key="2">
    <source>
        <dbReference type="EMBL" id="KAJ7646839.1"/>
    </source>
</evidence>
<evidence type="ECO:0000259" key="1">
    <source>
        <dbReference type="Pfam" id="PF09820"/>
    </source>
</evidence>
<dbReference type="EMBL" id="JARKIF010000002">
    <property type="protein sequence ID" value="KAJ7646839.1"/>
    <property type="molecule type" value="Genomic_DNA"/>
</dbReference>
<sequence>MPFYSYTEHEGVVYADKTVFIPVLHALLEASAAGCCIIAPPGKGKTSLIDMLLLWYDAGTSHATHNTAFRGAALNEDQSLEGQWGRGGSLCLKFDFAYIQQNAVTLYMRQAIQAFATRYLDILGPPILTAVQGSIPLGQIMRMIVKHIATDPALQLFICVDHWDAPIHQIIGDTGDSTTLDDIVNSLNLLASSSSNPANKTRLLVVGNLPLPASARPLLNISTNPTFRGALGMTHADLDGLFTTLSRGRQILLDANDPKWRYKLGWCGAAGGFESYNFTLVFHHVALALELDSVHRNPPESITIQNISKRYTKLLQHSNLGRDLTVRVPPFTEFDTTSLSQAIEAPLWRLLFYLGSLRVTNFSEADTSQDPTWAMEISSDFARAELYSACEPIPFGPEPPHVSQIRALKERNPEPLRKAIADNIRLNKTLEESYKYRTRIFATISPHHELAARLPISCKPWPRTQRFRRYLFDYCRYLSWACLHDRAQVPKWA</sequence>
<dbReference type="Proteomes" id="UP001221142">
    <property type="component" value="Unassembled WGS sequence"/>
</dbReference>
<dbReference type="InterPro" id="IPR018631">
    <property type="entry name" value="AAA-ATPase-like_dom"/>
</dbReference>
<feature type="domain" description="AAA-ATPase-like" evidence="1">
    <location>
        <begin position="8"/>
        <end position="178"/>
    </location>
</feature>
<dbReference type="Pfam" id="PF09820">
    <property type="entry name" value="AAA-ATPase_like"/>
    <property type="match status" value="1"/>
</dbReference>
<evidence type="ECO:0000313" key="3">
    <source>
        <dbReference type="Proteomes" id="UP001221142"/>
    </source>
</evidence>
<accession>A0AAD7CE73</accession>
<proteinExistence type="predicted"/>
<organism evidence="2 3">
    <name type="scientific">Roridomyces roridus</name>
    <dbReference type="NCBI Taxonomy" id="1738132"/>
    <lineage>
        <taxon>Eukaryota</taxon>
        <taxon>Fungi</taxon>
        <taxon>Dikarya</taxon>
        <taxon>Basidiomycota</taxon>
        <taxon>Agaricomycotina</taxon>
        <taxon>Agaricomycetes</taxon>
        <taxon>Agaricomycetidae</taxon>
        <taxon>Agaricales</taxon>
        <taxon>Marasmiineae</taxon>
        <taxon>Mycenaceae</taxon>
        <taxon>Roridomyces</taxon>
    </lineage>
</organism>